<dbReference type="EMBL" id="JAHRIQ010107855">
    <property type="protein sequence ID" value="MEQ2256753.1"/>
    <property type="molecule type" value="Genomic_DNA"/>
</dbReference>
<evidence type="ECO:0000313" key="2">
    <source>
        <dbReference type="Proteomes" id="UP001482620"/>
    </source>
</evidence>
<accession>A0ABV0VKC7</accession>
<protein>
    <submittedName>
        <fullName evidence="1">Uncharacterized protein</fullName>
    </submittedName>
</protein>
<gene>
    <name evidence="1" type="ORF">ILYODFUR_027343</name>
</gene>
<dbReference type="Proteomes" id="UP001482620">
    <property type="component" value="Unassembled WGS sequence"/>
</dbReference>
<comment type="caution">
    <text evidence="1">The sequence shown here is derived from an EMBL/GenBank/DDBJ whole genome shotgun (WGS) entry which is preliminary data.</text>
</comment>
<sequence length="175" mass="18990">MGLQLLFRGGALEMGVALWGNSCWCSMVVGRFMGLRLEFIGGLGLSRPGLWFTGNFVLVAIFLWPRLWMGLGVIGGRGQGMESRSGLVSFGFGLCQPWCGLVAWTVCLSPPQNEGDHLLGPGAGCPLGYRCLVLSVYGECERVYDIHSCGSLRWVCVCTVATKCILHSLVLRQQS</sequence>
<organism evidence="1 2">
    <name type="scientific">Ilyodon furcidens</name>
    <name type="common">goldbreast splitfin</name>
    <dbReference type="NCBI Taxonomy" id="33524"/>
    <lineage>
        <taxon>Eukaryota</taxon>
        <taxon>Metazoa</taxon>
        <taxon>Chordata</taxon>
        <taxon>Craniata</taxon>
        <taxon>Vertebrata</taxon>
        <taxon>Euteleostomi</taxon>
        <taxon>Actinopterygii</taxon>
        <taxon>Neopterygii</taxon>
        <taxon>Teleostei</taxon>
        <taxon>Neoteleostei</taxon>
        <taxon>Acanthomorphata</taxon>
        <taxon>Ovalentaria</taxon>
        <taxon>Atherinomorphae</taxon>
        <taxon>Cyprinodontiformes</taxon>
        <taxon>Goodeidae</taxon>
        <taxon>Ilyodon</taxon>
    </lineage>
</organism>
<reference evidence="1 2" key="1">
    <citation type="submission" date="2021-06" db="EMBL/GenBank/DDBJ databases">
        <authorList>
            <person name="Palmer J.M."/>
        </authorList>
    </citation>
    <scope>NUCLEOTIDE SEQUENCE [LARGE SCALE GENOMIC DNA]</scope>
    <source>
        <strain evidence="2">if_2019</strain>
        <tissue evidence="1">Muscle</tissue>
    </source>
</reference>
<proteinExistence type="predicted"/>
<evidence type="ECO:0000313" key="1">
    <source>
        <dbReference type="EMBL" id="MEQ2256753.1"/>
    </source>
</evidence>
<name>A0ABV0VKC7_9TELE</name>
<keyword evidence="2" id="KW-1185">Reference proteome</keyword>